<reference evidence="3 4" key="1">
    <citation type="submission" date="2018-11" db="EMBL/GenBank/DDBJ databases">
        <authorList>
            <consortium name="Pathogen Informatics"/>
        </authorList>
    </citation>
    <scope>NUCLEOTIDE SEQUENCE [LARGE SCALE GENOMIC DNA]</scope>
</reference>
<sequence length="445" mass="51306">MSNHNSKRDSPSRNDGHPKHHHHKTHKKRRRRSHSHSFSDSLSPIGRKNPVVYMNPAFQSTYSGSGGSTQSDFELRTTLISQLSASEQRISSLESELRAAQLARGRAEQTVFDVNAEKLRLEAQNSEILQVMKTLERAVEDLQKTCGGLRAECDRRRRDAENGEKTIISCKEQNKFLNERNMKLVKKCEELCEENKAFLSRRDESTKELAEMRPRFEGLQGELRQRVEEGRKMVAQLRSYEEKERIWKKEKADLEKRIEIKDAMAAAERKNNDEWKKRHLTEKAELERKVKLAEPEIRRALDAVSIFIQIEFLEENYIKILERFPELLFVQSQEMLISMVHETIKNAIEDIRAFYEQKLELTLNELNTFKKKHSKTAAVSSSSSANLQKCRPMSAPPVCCIPPSNAHLSNGRPSASSDLMIRTHFLPSSSLTDNDMIDNDDSSHF</sequence>
<feature type="compositionally biased region" description="Basic residues" evidence="2">
    <location>
        <begin position="18"/>
        <end position="35"/>
    </location>
</feature>
<evidence type="ECO:0000313" key="3">
    <source>
        <dbReference type="EMBL" id="VDM09037.1"/>
    </source>
</evidence>
<feature type="coiled-coil region" evidence="1">
    <location>
        <begin position="83"/>
        <end position="194"/>
    </location>
</feature>
<dbReference type="InParanoid" id="A0A3P7DX95"/>
<organism evidence="3 4">
    <name type="scientific">Wuchereria bancrofti</name>
    <dbReference type="NCBI Taxonomy" id="6293"/>
    <lineage>
        <taxon>Eukaryota</taxon>
        <taxon>Metazoa</taxon>
        <taxon>Ecdysozoa</taxon>
        <taxon>Nematoda</taxon>
        <taxon>Chromadorea</taxon>
        <taxon>Rhabditida</taxon>
        <taxon>Spirurina</taxon>
        <taxon>Spiruromorpha</taxon>
        <taxon>Filarioidea</taxon>
        <taxon>Onchocercidae</taxon>
        <taxon>Wuchereria</taxon>
    </lineage>
</organism>
<evidence type="ECO:0000256" key="1">
    <source>
        <dbReference type="SAM" id="Coils"/>
    </source>
</evidence>
<gene>
    <name evidence="3" type="ORF">WBA_LOCUS2423</name>
</gene>
<keyword evidence="1" id="KW-0175">Coiled coil</keyword>
<feature type="compositionally biased region" description="Basic and acidic residues" evidence="2">
    <location>
        <begin position="1"/>
        <end position="17"/>
    </location>
</feature>
<dbReference type="OrthoDB" id="5877542at2759"/>
<dbReference type="Proteomes" id="UP000270924">
    <property type="component" value="Unassembled WGS sequence"/>
</dbReference>
<accession>A0A3P7DX95</accession>
<name>A0A3P7DX95_WUCBA</name>
<proteinExistence type="predicted"/>
<evidence type="ECO:0000256" key="2">
    <source>
        <dbReference type="SAM" id="MobiDB-lite"/>
    </source>
</evidence>
<dbReference type="EMBL" id="UYWW01000661">
    <property type="protein sequence ID" value="VDM09037.1"/>
    <property type="molecule type" value="Genomic_DNA"/>
</dbReference>
<protein>
    <submittedName>
        <fullName evidence="3">Uncharacterized protein</fullName>
    </submittedName>
</protein>
<dbReference type="AlphaFoldDB" id="A0A3P7DX95"/>
<evidence type="ECO:0000313" key="4">
    <source>
        <dbReference type="Proteomes" id="UP000270924"/>
    </source>
</evidence>
<feature type="region of interest" description="Disordered" evidence="2">
    <location>
        <begin position="1"/>
        <end position="48"/>
    </location>
</feature>
<dbReference type="OMA" id="RKNNDEW"/>
<keyword evidence="4" id="KW-1185">Reference proteome</keyword>